<dbReference type="EMBL" id="CP012159">
    <property type="protein sequence ID" value="AKT38399.1"/>
    <property type="molecule type" value="Genomic_DNA"/>
</dbReference>
<proteinExistence type="predicted"/>
<dbReference type="Proteomes" id="UP000067626">
    <property type="component" value="Chromosome"/>
</dbReference>
<keyword evidence="2" id="KW-1185">Reference proteome</keyword>
<dbReference type="OrthoDB" id="9824748at2"/>
<dbReference type="RefSeq" id="WP_156338521.1">
    <property type="nucleotide sequence ID" value="NZ_CP012159.1"/>
</dbReference>
<protein>
    <submittedName>
        <fullName evidence="1">Uncharacterized protein</fullName>
    </submittedName>
</protein>
<evidence type="ECO:0000313" key="2">
    <source>
        <dbReference type="Proteomes" id="UP000067626"/>
    </source>
</evidence>
<accession>A0A0K1EC16</accession>
<dbReference type="KEGG" id="ccro:CMC5_025450"/>
<sequence>MHAGARAPKCRLGMVHVDWFYFRSPKHCEDGTTICSAVVENGKPRNPHACVEIKK</sequence>
<gene>
    <name evidence="1" type="ORF">CMC5_025450</name>
</gene>
<reference evidence="1 2" key="1">
    <citation type="submission" date="2015-07" db="EMBL/GenBank/DDBJ databases">
        <title>Genome analysis of myxobacterium Chondromyces crocatus Cm c5 reveals a high potential for natural compound synthesis and the genetic basis for the loss of fruiting body formation.</title>
        <authorList>
            <person name="Zaburannyi N."/>
            <person name="Bunk B."/>
            <person name="Maier J."/>
            <person name="Overmann J."/>
            <person name="Mueller R."/>
        </authorList>
    </citation>
    <scope>NUCLEOTIDE SEQUENCE [LARGE SCALE GENOMIC DNA]</scope>
    <source>
        <strain evidence="1 2">Cm c5</strain>
    </source>
</reference>
<name>A0A0K1EC16_CHOCO</name>
<dbReference type="AlphaFoldDB" id="A0A0K1EC16"/>
<evidence type="ECO:0000313" key="1">
    <source>
        <dbReference type="EMBL" id="AKT38399.1"/>
    </source>
</evidence>
<organism evidence="1 2">
    <name type="scientific">Chondromyces crocatus</name>
    <dbReference type="NCBI Taxonomy" id="52"/>
    <lineage>
        <taxon>Bacteria</taxon>
        <taxon>Pseudomonadati</taxon>
        <taxon>Myxococcota</taxon>
        <taxon>Polyangia</taxon>
        <taxon>Polyangiales</taxon>
        <taxon>Polyangiaceae</taxon>
        <taxon>Chondromyces</taxon>
    </lineage>
</organism>